<comment type="caution">
    <text evidence="1">The sequence shown here is derived from an EMBL/GenBank/DDBJ whole genome shotgun (WGS) entry which is preliminary data.</text>
</comment>
<dbReference type="EMBL" id="BNBT01000045">
    <property type="protein sequence ID" value="GHE62027.1"/>
    <property type="molecule type" value="Genomic_DNA"/>
</dbReference>
<dbReference type="Proteomes" id="UP000608024">
    <property type="component" value="Unassembled WGS sequence"/>
</dbReference>
<evidence type="ECO:0000313" key="1">
    <source>
        <dbReference type="EMBL" id="GHE62027.1"/>
    </source>
</evidence>
<reference evidence="1" key="2">
    <citation type="submission" date="2020-09" db="EMBL/GenBank/DDBJ databases">
        <authorList>
            <person name="Sun Q."/>
            <person name="Ohkuma M."/>
        </authorList>
    </citation>
    <scope>NUCLEOTIDE SEQUENCE</scope>
    <source>
        <strain evidence="1">JCM 4784</strain>
    </source>
</reference>
<dbReference type="AlphaFoldDB" id="A0A918ZPK1"/>
<reference evidence="1" key="1">
    <citation type="journal article" date="2014" name="Int. J. Syst. Evol. Microbiol.">
        <title>Complete genome sequence of Corynebacterium casei LMG S-19264T (=DSM 44701T), isolated from a smear-ripened cheese.</title>
        <authorList>
            <consortium name="US DOE Joint Genome Institute (JGI-PGF)"/>
            <person name="Walter F."/>
            <person name="Albersmeier A."/>
            <person name="Kalinowski J."/>
            <person name="Ruckert C."/>
        </authorList>
    </citation>
    <scope>NUCLEOTIDE SEQUENCE</scope>
    <source>
        <strain evidence="1">JCM 4784</strain>
    </source>
</reference>
<sequence length="59" mass="6703">MTFDVRIICDDRDADAITRALADAFRTGAPRTYPTRDGMRTRLYLTADLKRPESDQPNA</sequence>
<protein>
    <submittedName>
        <fullName evidence="1">Uncharacterized protein</fullName>
    </submittedName>
</protein>
<keyword evidence="2" id="KW-1185">Reference proteome</keyword>
<dbReference type="RefSeq" id="WP_190136775.1">
    <property type="nucleotide sequence ID" value="NZ_BNBT01000045.1"/>
</dbReference>
<name>A0A918ZPK1_9ACTN</name>
<accession>A0A918ZPK1</accession>
<evidence type="ECO:0000313" key="2">
    <source>
        <dbReference type="Proteomes" id="UP000608024"/>
    </source>
</evidence>
<gene>
    <name evidence="1" type="ORF">GCM10018785_33810</name>
</gene>
<proteinExistence type="predicted"/>
<organism evidence="1 2">
    <name type="scientific">Streptomyces longispororuber</name>
    <dbReference type="NCBI Taxonomy" id="68230"/>
    <lineage>
        <taxon>Bacteria</taxon>
        <taxon>Bacillati</taxon>
        <taxon>Actinomycetota</taxon>
        <taxon>Actinomycetes</taxon>
        <taxon>Kitasatosporales</taxon>
        <taxon>Streptomycetaceae</taxon>
        <taxon>Streptomyces</taxon>
    </lineage>
</organism>